<dbReference type="PANTHER" id="PTHR33985:SF29">
    <property type="entry name" value="FAS1 DOMAIN-CONTAINING PROTEIN"/>
    <property type="match status" value="1"/>
</dbReference>
<proteinExistence type="predicted"/>
<sequence length="241" mass="27427">MLLGPNPSTLLHRAVRLHILPYRFHYEELVSLPIRTLLKTLVPDELLEIDGVLDVFKILDLVEKPCAITFGDPSSRDRYETEKENLEKLQNRIVHLLRANGYALFSIALRSVLEGIKKDHLGSLGFATIFAPPDFMLLGPNPSTLLHRAVRLHILPYRFHYEELVSLPIRTLLKTLVPDELLEIDGVLDVFKILDLVEKPCAITFGDPSSRDRYETEKENLEKLQVSLLPNVLSSLSLFIS</sequence>
<dbReference type="InterPro" id="IPR052806">
    <property type="entry name" value="Fasciclin-like_AGP"/>
</dbReference>
<protein>
    <submittedName>
        <fullName evidence="1">Uncharacterized protein</fullName>
    </submittedName>
</protein>
<dbReference type="Proteomes" id="UP000501690">
    <property type="component" value="Linkage Group LG8"/>
</dbReference>
<reference evidence="1 2" key="1">
    <citation type="submission" date="2019-04" db="EMBL/GenBank/DDBJ databases">
        <title>An improved genome assembly and genetic linkage map for asparagus bean, Vigna unguiculata ssp. sesquipedialis.</title>
        <authorList>
            <person name="Xia Q."/>
            <person name="Zhang R."/>
            <person name="Dong Y."/>
        </authorList>
    </citation>
    <scope>NUCLEOTIDE SEQUENCE [LARGE SCALE GENOMIC DNA]</scope>
    <source>
        <tissue evidence="1">Leaf</tissue>
    </source>
</reference>
<accession>A0A4D6MR61</accession>
<evidence type="ECO:0000313" key="1">
    <source>
        <dbReference type="EMBL" id="QCE03913.1"/>
    </source>
</evidence>
<organism evidence="1 2">
    <name type="scientific">Vigna unguiculata</name>
    <name type="common">Cowpea</name>
    <dbReference type="NCBI Taxonomy" id="3917"/>
    <lineage>
        <taxon>Eukaryota</taxon>
        <taxon>Viridiplantae</taxon>
        <taxon>Streptophyta</taxon>
        <taxon>Embryophyta</taxon>
        <taxon>Tracheophyta</taxon>
        <taxon>Spermatophyta</taxon>
        <taxon>Magnoliopsida</taxon>
        <taxon>eudicotyledons</taxon>
        <taxon>Gunneridae</taxon>
        <taxon>Pentapetalae</taxon>
        <taxon>rosids</taxon>
        <taxon>fabids</taxon>
        <taxon>Fabales</taxon>
        <taxon>Fabaceae</taxon>
        <taxon>Papilionoideae</taxon>
        <taxon>50 kb inversion clade</taxon>
        <taxon>NPAAA clade</taxon>
        <taxon>indigoferoid/millettioid clade</taxon>
        <taxon>Phaseoleae</taxon>
        <taxon>Vigna</taxon>
    </lineage>
</organism>
<dbReference type="EMBL" id="CP039352">
    <property type="protein sequence ID" value="QCE03913.1"/>
    <property type="molecule type" value="Genomic_DNA"/>
</dbReference>
<gene>
    <name evidence="1" type="ORF">DEO72_LG8g1943</name>
</gene>
<evidence type="ECO:0000313" key="2">
    <source>
        <dbReference type="Proteomes" id="UP000501690"/>
    </source>
</evidence>
<keyword evidence="2" id="KW-1185">Reference proteome</keyword>
<dbReference type="PANTHER" id="PTHR33985">
    <property type="entry name" value="OS02G0491300 PROTEIN-RELATED"/>
    <property type="match status" value="1"/>
</dbReference>
<dbReference type="AlphaFoldDB" id="A0A4D6MR61"/>
<name>A0A4D6MR61_VIGUN</name>